<dbReference type="AlphaFoldDB" id="A0A284RX77"/>
<name>A0A284RX77_ARMOS</name>
<evidence type="ECO:0000313" key="2">
    <source>
        <dbReference type="Proteomes" id="UP000219338"/>
    </source>
</evidence>
<protein>
    <submittedName>
        <fullName evidence="1">Uncharacterized protein</fullName>
    </submittedName>
</protein>
<sequence>MPHSAQLSGAYSHIGTWFCIYQEGHRRHAVSHEASFVNSERNINTYLVRTPVLPLLERLLLDEALQDHGSQEMVIAVIPARGPCPAWLLPPVDSGSIRHFHPHPPPFSHQERHNDQPITFGARAFKVCLDSASIETALSMTCILVERATRREDERNLRGGTPLRGDAPKEFACGSCIWPSCQPLSIKKKKFAVIQTHRSVTMQLWIFSPKMFKGCTDSGGLGTLAYEIVVMLVFTRATRLAARSIVNTFRILSVFATVVDIRSEGFIRSSASSMTVNELRRGEEKLPEISSQAPVMLRHFAVFLFTKE</sequence>
<proteinExistence type="predicted"/>
<accession>A0A284RX77</accession>
<dbReference type="OrthoDB" id="10645725at2759"/>
<dbReference type="EMBL" id="FUEG01000019">
    <property type="protein sequence ID" value="SJL13329.1"/>
    <property type="molecule type" value="Genomic_DNA"/>
</dbReference>
<reference evidence="2" key="1">
    <citation type="journal article" date="2017" name="Nat. Ecol. Evol.">
        <title>Genome expansion and lineage-specific genetic innovations in the forest pathogenic fungi Armillaria.</title>
        <authorList>
            <person name="Sipos G."/>
            <person name="Prasanna A.N."/>
            <person name="Walter M.C."/>
            <person name="O'Connor E."/>
            <person name="Balint B."/>
            <person name="Krizsan K."/>
            <person name="Kiss B."/>
            <person name="Hess J."/>
            <person name="Varga T."/>
            <person name="Slot J."/>
            <person name="Riley R."/>
            <person name="Boka B."/>
            <person name="Rigling D."/>
            <person name="Barry K."/>
            <person name="Lee J."/>
            <person name="Mihaltcheva S."/>
            <person name="LaButti K."/>
            <person name="Lipzen A."/>
            <person name="Waldron R."/>
            <person name="Moloney N.M."/>
            <person name="Sperisen C."/>
            <person name="Kredics L."/>
            <person name="Vagvoelgyi C."/>
            <person name="Patrignani A."/>
            <person name="Fitzpatrick D."/>
            <person name="Nagy I."/>
            <person name="Doyle S."/>
            <person name="Anderson J.B."/>
            <person name="Grigoriev I.V."/>
            <person name="Gueldener U."/>
            <person name="Muensterkoetter M."/>
            <person name="Nagy L.G."/>
        </authorList>
    </citation>
    <scope>NUCLEOTIDE SEQUENCE [LARGE SCALE GENOMIC DNA]</scope>
    <source>
        <strain evidence="2">C18/9</strain>
    </source>
</reference>
<organism evidence="1 2">
    <name type="scientific">Armillaria ostoyae</name>
    <name type="common">Armillaria root rot fungus</name>
    <dbReference type="NCBI Taxonomy" id="47428"/>
    <lineage>
        <taxon>Eukaryota</taxon>
        <taxon>Fungi</taxon>
        <taxon>Dikarya</taxon>
        <taxon>Basidiomycota</taxon>
        <taxon>Agaricomycotina</taxon>
        <taxon>Agaricomycetes</taxon>
        <taxon>Agaricomycetidae</taxon>
        <taxon>Agaricales</taxon>
        <taxon>Marasmiineae</taxon>
        <taxon>Physalacriaceae</taxon>
        <taxon>Armillaria</taxon>
    </lineage>
</organism>
<gene>
    <name evidence="1" type="ORF">ARMOST_16769</name>
</gene>
<evidence type="ECO:0000313" key="1">
    <source>
        <dbReference type="EMBL" id="SJL13329.1"/>
    </source>
</evidence>
<keyword evidence="2" id="KW-1185">Reference proteome</keyword>
<dbReference type="Proteomes" id="UP000219338">
    <property type="component" value="Unassembled WGS sequence"/>
</dbReference>